<sequence>MALAQQALGCMGVAGAELYELGMLGTRAFVAVEMDHEEISRRKQAGTPALTDRLLLRELGSLPYLEQVARADLSPVALKVLRRAPDGVVELGETYVMRTVRPAVTLRGAVTVGHDWRGGLNAVSPFAAFCPRLFVLTTDAADIEHAALEAGLYGIGLARGGDKSVELHVHPEHPSVLFGPVAWRVQEIALEAADC</sequence>
<proteinExistence type="predicted"/>
<evidence type="ECO:0000313" key="2">
    <source>
        <dbReference type="Proteomes" id="UP000180043"/>
    </source>
</evidence>
<reference evidence="1 2" key="1">
    <citation type="submission" date="2016-10" db="EMBL/GenBank/DDBJ databases">
        <title>Evaluation of Human, Veterinary and Environmental Mycobacterium chelonae Isolates by Core Genome Phylogenomic Analysis, Targeted Gene Comparison, and Anti-microbial Susceptibility Patterns: A Tale of Mistaken Identities.</title>
        <authorList>
            <person name="Fogelson S.B."/>
            <person name="Camus A.C."/>
            <person name="Lorenz W."/>
            <person name="Vasireddy R."/>
            <person name="Vasireddy S."/>
            <person name="Smith T."/>
            <person name="Brown-Elliott B.A."/>
            <person name="Wallace R.J.Jr."/>
            <person name="Hasan N.A."/>
            <person name="Reischl U."/>
            <person name="Sanchez S."/>
        </authorList>
    </citation>
    <scope>NUCLEOTIDE SEQUENCE [LARGE SCALE GENOMIC DNA]</scope>
    <source>
        <strain evidence="1 2">15515</strain>
    </source>
</reference>
<dbReference type="AlphaFoldDB" id="A0A1S1LJ59"/>
<dbReference type="EMBL" id="MLIQ01000042">
    <property type="protein sequence ID" value="OHU47426.1"/>
    <property type="molecule type" value="Genomic_DNA"/>
</dbReference>
<protein>
    <submittedName>
        <fullName evidence="1">Uncharacterized protein</fullName>
    </submittedName>
</protein>
<name>A0A1S1LJ59_MYCCH</name>
<evidence type="ECO:0000313" key="1">
    <source>
        <dbReference type="EMBL" id="OHU47426.1"/>
    </source>
</evidence>
<accession>A0A1S1LJ59</accession>
<dbReference type="Proteomes" id="UP000180043">
    <property type="component" value="Unassembled WGS sequence"/>
</dbReference>
<gene>
    <name evidence="1" type="ORF">BKG82_27865</name>
</gene>
<comment type="caution">
    <text evidence="1">The sequence shown here is derived from an EMBL/GenBank/DDBJ whole genome shotgun (WGS) entry which is preliminary data.</text>
</comment>
<dbReference type="RefSeq" id="WP_070948045.1">
    <property type="nucleotide sequence ID" value="NZ_MLIQ01000042.1"/>
</dbReference>
<organism evidence="1 2">
    <name type="scientific">Mycobacteroides chelonae</name>
    <name type="common">Mycobacterium chelonae</name>
    <dbReference type="NCBI Taxonomy" id="1774"/>
    <lineage>
        <taxon>Bacteria</taxon>
        <taxon>Bacillati</taxon>
        <taxon>Actinomycetota</taxon>
        <taxon>Actinomycetes</taxon>
        <taxon>Mycobacteriales</taxon>
        <taxon>Mycobacteriaceae</taxon>
        <taxon>Mycobacteroides</taxon>
    </lineage>
</organism>